<dbReference type="EMBL" id="LR797375">
    <property type="protein sequence ID" value="CAB4211542.1"/>
    <property type="molecule type" value="Genomic_DNA"/>
</dbReference>
<evidence type="ECO:0000313" key="2">
    <source>
        <dbReference type="EMBL" id="CAB4182130.1"/>
    </source>
</evidence>
<evidence type="ECO:0000313" key="4">
    <source>
        <dbReference type="EMBL" id="CAB4211542.1"/>
    </source>
</evidence>
<evidence type="ECO:0000313" key="3">
    <source>
        <dbReference type="EMBL" id="CAB4198637.1"/>
    </source>
</evidence>
<sequence>MSRTKLSSVVSRQIPEFIREDYPTFVAFVEAYYKYLQDQGVDLTAVKDIDQTLEQFIVEFKKELAHNLPAIQGDERFILTKIKDQYLAKGSEASYKLLFRLLFGKKVELTYPGTQMLRASDGRWNQEISVFAKVDFGQPQDIVGKLVDIQTATRLIRVLVDRKEDLVGEVDRIVALGGNIYEFFLDKKFFGILKPTDKIKYKDTFQATILPATQTPKIVQAGKNFRVGQVFEVRSGTGTGALLKVTEVDDNNGIKYAEFIKFGIGYSAGFAVNLLSSNTVNAAQLIVASASSSRSGDNLSIGDRTLGFDEQGYVNLGDYVTYDYVDGTYAGSIIREFSLNFRNAQTSFDDPAIIEVALGALVKYPGYFTSNSGFLDDSIFIQDSKYYQAFSYVIRIDERLDSYKSAVKTMLHPAGMALFGEYNITNNINLSVALESLVKSLGIGIEDTFAIVDTGAITLSFTKVLSDSISTPNDGLFVQVFSKALDDSIDTPTDSFEQLFGKGLSTTYSGMTDSTATLSIGKALATTSVGTLSDLITIIDTDKVLADASVISESLAHTTTKYLEDTDIGTLTEAGKVWMNSYQGQDYYSQEYSVGLEQTFTT</sequence>
<evidence type="ECO:0000313" key="5">
    <source>
        <dbReference type="EMBL" id="CAB5238655.1"/>
    </source>
</evidence>
<gene>
    <name evidence="2" type="ORF">UFOVP1066_149</name>
    <name evidence="3" type="ORF">UFOVP1315_188</name>
    <name evidence="4" type="ORF">UFOVP1421_149</name>
    <name evidence="5" type="ORF">UFOVP1525_159</name>
    <name evidence="1" type="ORF">UFOVP909_122</name>
</gene>
<dbReference type="EMBL" id="LR797272">
    <property type="protein sequence ID" value="CAB4198637.1"/>
    <property type="molecule type" value="Genomic_DNA"/>
</dbReference>
<dbReference type="EMBL" id="LR798454">
    <property type="protein sequence ID" value="CAB5238655.1"/>
    <property type="molecule type" value="Genomic_DNA"/>
</dbReference>
<dbReference type="EMBL" id="LR796861">
    <property type="protein sequence ID" value="CAB4170712.1"/>
    <property type="molecule type" value="Genomic_DNA"/>
</dbReference>
<organism evidence="4">
    <name type="scientific">uncultured Caudovirales phage</name>
    <dbReference type="NCBI Taxonomy" id="2100421"/>
    <lineage>
        <taxon>Viruses</taxon>
        <taxon>Duplodnaviria</taxon>
        <taxon>Heunggongvirae</taxon>
        <taxon>Uroviricota</taxon>
        <taxon>Caudoviricetes</taxon>
        <taxon>Peduoviridae</taxon>
        <taxon>Maltschvirus</taxon>
        <taxon>Maltschvirus maltsch</taxon>
    </lineage>
</organism>
<evidence type="ECO:0000313" key="1">
    <source>
        <dbReference type="EMBL" id="CAB4170712.1"/>
    </source>
</evidence>
<name>A0A6J5SDC5_9CAUD</name>
<protein>
    <recommendedName>
        <fullName evidence="6">Baseplate wedge subunit</fullName>
    </recommendedName>
</protein>
<proteinExistence type="predicted"/>
<dbReference type="EMBL" id="LR797019">
    <property type="protein sequence ID" value="CAB4182130.1"/>
    <property type="molecule type" value="Genomic_DNA"/>
</dbReference>
<reference evidence="4" key="1">
    <citation type="submission" date="2020-05" db="EMBL/GenBank/DDBJ databases">
        <authorList>
            <person name="Chiriac C."/>
            <person name="Salcher M."/>
            <person name="Ghai R."/>
            <person name="Kavagutti S V."/>
        </authorList>
    </citation>
    <scope>NUCLEOTIDE SEQUENCE</scope>
</reference>
<accession>A0A6J5SDC5</accession>
<evidence type="ECO:0008006" key="6">
    <source>
        <dbReference type="Google" id="ProtNLM"/>
    </source>
</evidence>